<keyword evidence="5 9" id="KW-0406">Ion transport</keyword>
<dbReference type="CDD" id="cd03684">
    <property type="entry name" value="ClC_3_like"/>
    <property type="match status" value="1"/>
</dbReference>
<evidence type="ECO:0000256" key="6">
    <source>
        <dbReference type="ARBA" id="ARBA00023136"/>
    </source>
</evidence>
<feature type="transmembrane region" description="Helical" evidence="9">
    <location>
        <begin position="315"/>
        <end position="337"/>
    </location>
</feature>
<feature type="transmembrane region" description="Helical" evidence="9">
    <location>
        <begin position="474"/>
        <end position="498"/>
    </location>
</feature>
<name>A0A433QZQ2_9FUNG</name>
<feature type="region of interest" description="Disordered" evidence="10">
    <location>
        <begin position="36"/>
        <end position="59"/>
    </location>
</feature>
<dbReference type="GO" id="GO:0005794">
    <property type="term" value="C:Golgi apparatus"/>
    <property type="evidence" value="ECO:0007669"/>
    <property type="project" value="TreeGrafter"/>
</dbReference>
<dbReference type="PRINTS" id="PR00762">
    <property type="entry name" value="CLCHANNEL"/>
</dbReference>
<keyword evidence="7 9" id="KW-0868">Chloride</keyword>
<keyword evidence="8" id="KW-0129">CBS domain</keyword>
<sequence length="879" mass="97078">MSRPYSYIPDNPWTDAHGTADWRASASGLLNSNRSIPASSTELSPPLSPNVDTETNSTNTPHWLSFVVESTFQRKHSGNGARSSFIDLASPLRFPEAAAVIGNIAPLFDRDDTENGRLLNTISDREDLFTDTPDASDWNVEGTGRRVAYDDFTTIDWIHDFAKERSRQRLLKEKNGFYGQLAIMYDATQGPFIVLMTGIASGILAASIDITSEWLRDLKEGHCDTAFYLNKQFCCWGLDVPTNEMCDMWIPWSSAVHANPEWGSFLVQYTVYAGFAMILSGVASTLVVKFAPYAAGSGIPEVKTILGGFVIRKFLGVYTLVVKSIGLVLAAASGLSLGKEGPLVHLACCCGNILSRIFPKFRNNEAKKREILSAASAAGISVAFGSPLGGVLFSLEEVSYYFPYKTMWRSFFCAMIAAVSLQVCQAQHHRHGDLKYQPLMAITYFFSQLMNPFRTGKLVLFQVSYDRDWHGFEMIFFALLGIVGGLYGAFFIRMNLMVTAFRKSSWLRRLPVQEVLIVTLATAVLGYLNRFMRVGGSELVAKLFRECESGDFQGVCNDDVIVKNIVLLLMAAAMKIVFSIATFGMHVPAGILMPSMAIGACVGRSLGMAVRLWQRNDPAFWLFAACKPDVPCITPGTYAMVGAAAALGGTTRITVMLSKWVGDAFGIEGIYDGLIRLNGFPYLESQVNYTFNTLAAHVMTRVEDLVVINATGHTIDGLGDILHETDYKGYPVVGGTRDMHLLGYISRSELRYAIDQARKAPGITGSTPCYFTGNIPQLSESQLFVDLRPWMDQTPITVSHKFPMEMVVELFRKMGVRYVLLTHGGTILGLITKKDVLRHLAVVDRPRSLSWNDTFEQDESRIFLTSGRRLSGLSISTSV</sequence>
<feature type="transmembrane region" description="Helical" evidence="9">
    <location>
        <begin position="190"/>
        <end position="208"/>
    </location>
</feature>
<dbReference type="CDD" id="cd04591">
    <property type="entry name" value="CBS_pair_voltage-gated_CLC_euk_bac"/>
    <property type="match status" value="1"/>
</dbReference>
<dbReference type="PROSITE" id="PS51371">
    <property type="entry name" value="CBS"/>
    <property type="match status" value="2"/>
</dbReference>
<feature type="domain" description="CBS" evidence="11">
    <location>
        <begin position="791"/>
        <end position="849"/>
    </location>
</feature>
<protein>
    <recommendedName>
        <fullName evidence="9">Chloride channel protein</fullName>
    </recommendedName>
</protein>
<evidence type="ECO:0000256" key="2">
    <source>
        <dbReference type="ARBA" id="ARBA00022448"/>
    </source>
</evidence>
<dbReference type="Gene3D" id="3.90.1280.20">
    <property type="match status" value="1"/>
</dbReference>
<dbReference type="Pfam" id="PF00571">
    <property type="entry name" value="CBS"/>
    <property type="match status" value="1"/>
</dbReference>
<comment type="subcellular location">
    <subcellularLocation>
        <location evidence="1 9">Membrane</location>
        <topology evidence="1 9">Multi-pass membrane protein</topology>
    </subcellularLocation>
</comment>
<organism evidence="12 13">
    <name type="scientific">Jimgerdemannia flammicorona</name>
    <dbReference type="NCBI Taxonomy" id="994334"/>
    <lineage>
        <taxon>Eukaryota</taxon>
        <taxon>Fungi</taxon>
        <taxon>Fungi incertae sedis</taxon>
        <taxon>Mucoromycota</taxon>
        <taxon>Mucoromycotina</taxon>
        <taxon>Endogonomycetes</taxon>
        <taxon>Endogonales</taxon>
        <taxon>Endogonaceae</taxon>
        <taxon>Jimgerdemannia</taxon>
    </lineage>
</organism>
<dbReference type="SUPFAM" id="SSF81340">
    <property type="entry name" value="Clc chloride channel"/>
    <property type="match status" value="1"/>
</dbReference>
<feature type="compositionally biased region" description="Polar residues" evidence="10">
    <location>
        <begin position="50"/>
        <end position="59"/>
    </location>
</feature>
<feature type="transmembrane region" description="Helical" evidence="9">
    <location>
        <begin position="371"/>
        <end position="395"/>
    </location>
</feature>
<dbReference type="PANTHER" id="PTHR45711:SF6">
    <property type="entry name" value="CHLORIDE CHANNEL PROTEIN"/>
    <property type="match status" value="1"/>
</dbReference>
<keyword evidence="3 9" id="KW-0812">Transmembrane</keyword>
<keyword evidence="13" id="KW-1185">Reference proteome</keyword>
<feature type="transmembrane region" description="Helical" evidence="9">
    <location>
        <begin position="343"/>
        <end position="359"/>
    </location>
</feature>
<comment type="similarity">
    <text evidence="9">Belongs to the chloride channel (TC 2.A.49) family.</text>
</comment>
<accession>A0A433QZQ2</accession>
<keyword evidence="2 9" id="KW-0813">Transport</keyword>
<reference evidence="12 13" key="1">
    <citation type="journal article" date="2018" name="New Phytol.">
        <title>Phylogenomics of Endogonaceae and evolution of mycorrhizas within Mucoromycota.</title>
        <authorList>
            <person name="Chang Y."/>
            <person name="Desiro A."/>
            <person name="Na H."/>
            <person name="Sandor L."/>
            <person name="Lipzen A."/>
            <person name="Clum A."/>
            <person name="Barry K."/>
            <person name="Grigoriev I.V."/>
            <person name="Martin F.M."/>
            <person name="Stajich J.E."/>
            <person name="Smith M.E."/>
            <person name="Bonito G."/>
            <person name="Spatafora J.W."/>
        </authorList>
    </citation>
    <scope>NUCLEOTIDE SEQUENCE [LARGE SCALE GENOMIC DNA]</scope>
    <source>
        <strain evidence="12 13">AD002</strain>
    </source>
</reference>
<evidence type="ECO:0000256" key="10">
    <source>
        <dbReference type="SAM" id="MobiDB-lite"/>
    </source>
</evidence>
<comment type="caution">
    <text evidence="12">The sequence shown here is derived from an EMBL/GenBank/DDBJ whole genome shotgun (WGS) entry which is preliminary data.</text>
</comment>
<feature type="domain" description="CBS" evidence="11">
    <location>
        <begin position="699"/>
        <end position="760"/>
    </location>
</feature>
<dbReference type="Gene3D" id="3.10.580.20">
    <property type="match status" value="1"/>
</dbReference>
<dbReference type="SUPFAM" id="SSF54631">
    <property type="entry name" value="CBS-domain pair"/>
    <property type="match status" value="1"/>
</dbReference>
<keyword evidence="4 9" id="KW-1133">Transmembrane helix</keyword>
<dbReference type="InterPro" id="IPR046342">
    <property type="entry name" value="CBS_dom_sf"/>
</dbReference>
<dbReference type="InterPro" id="IPR014743">
    <property type="entry name" value="Cl-channel_core"/>
</dbReference>
<dbReference type="GO" id="GO:0005886">
    <property type="term" value="C:plasma membrane"/>
    <property type="evidence" value="ECO:0007669"/>
    <property type="project" value="TreeGrafter"/>
</dbReference>
<dbReference type="GO" id="GO:0005769">
    <property type="term" value="C:early endosome"/>
    <property type="evidence" value="ECO:0007669"/>
    <property type="project" value="TreeGrafter"/>
</dbReference>
<comment type="caution">
    <text evidence="9">Lacks conserved residue(s) required for the propagation of feature annotation.</text>
</comment>
<dbReference type="PANTHER" id="PTHR45711">
    <property type="entry name" value="CHLORIDE CHANNEL PROTEIN"/>
    <property type="match status" value="1"/>
</dbReference>
<feature type="transmembrane region" description="Helical" evidence="9">
    <location>
        <begin position="269"/>
        <end position="294"/>
    </location>
</feature>
<gene>
    <name evidence="12" type="ORF">BC938DRAFT_473480</name>
</gene>
<evidence type="ECO:0000256" key="7">
    <source>
        <dbReference type="ARBA" id="ARBA00023214"/>
    </source>
</evidence>
<evidence type="ECO:0000313" key="12">
    <source>
        <dbReference type="EMBL" id="RUS35257.1"/>
    </source>
</evidence>
<proteinExistence type="inferred from homology"/>
<evidence type="ECO:0000259" key="11">
    <source>
        <dbReference type="PROSITE" id="PS51371"/>
    </source>
</evidence>
<dbReference type="EMBL" id="RBNJ01000158">
    <property type="protein sequence ID" value="RUS35257.1"/>
    <property type="molecule type" value="Genomic_DNA"/>
</dbReference>
<dbReference type="InterPro" id="IPR000644">
    <property type="entry name" value="CBS_dom"/>
</dbReference>
<evidence type="ECO:0000256" key="8">
    <source>
        <dbReference type="PROSITE-ProRule" id="PRU00703"/>
    </source>
</evidence>
<evidence type="ECO:0000256" key="4">
    <source>
        <dbReference type="ARBA" id="ARBA00022989"/>
    </source>
</evidence>
<evidence type="ECO:0000256" key="3">
    <source>
        <dbReference type="ARBA" id="ARBA00022692"/>
    </source>
</evidence>
<feature type="transmembrane region" description="Helical" evidence="9">
    <location>
        <begin position="565"/>
        <end position="587"/>
    </location>
</feature>
<dbReference type="InterPro" id="IPR001807">
    <property type="entry name" value="ClC"/>
</dbReference>
<dbReference type="Pfam" id="PF00654">
    <property type="entry name" value="Voltage_CLC"/>
    <property type="match status" value="1"/>
</dbReference>
<dbReference type="AlphaFoldDB" id="A0A433QZQ2"/>
<dbReference type="Gene3D" id="1.10.3080.10">
    <property type="entry name" value="Clc chloride channel"/>
    <property type="match status" value="1"/>
</dbReference>
<evidence type="ECO:0000313" key="13">
    <source>
        <dbReference type="Proteomes" id="UP000274822"/>
    </source>
</evidence>
<evidence type="ECO:0000256" key="1">
    <source>
        <dbReference type="ARBA" id="ARBA00004141"/>
    </source>
</evidence>
<evidence type="ECO:0000256" key="9">
    <source>
        <dbReference type="RuleBase" id="RU361221"/>
    </source>
</evidence>
<dbReference type="Proteomes" id="UP000274822">
    <property type="component" value="Unassembled WGS sequence"/>
</dbReference>
<keyword evidence="6 9" id="KW-0472">Membrane</keyword>
<dbReference type="GO" id="GO:0005247">
    <property type="term" value="F:voltage-gated chloride channel activity"/>
    <property type="evidence" value="ECO:0007669"/>
    <property type="project" value="TreeGrafter"/>
</dbReference>
<dbReference type="SMART" id="SM00116">
    <property type="entry name" value="CBS"/>
    <property type="match status" value="2"/>
</dbReference>
<evidence type="ECO:0000256" key="5">
    <source>
        <dbReference type="ARBA" id="ARBA00023065"/>
    </source>
</evidence>